<organism evidence="3 4">
    <name type="scientific">Trypanosoma conorhini</name>
    <dbReference type="NCBI Taxonomy" id="83891"/>
    <lineage>
        <taxon>Eukaryota</taxon>
        <taxon>Discoba</taxon>
        <taxon>Euglenozoa</taxon>
        <taxon>Kinetoplastea</taxon>
        <taxon>Metakinetoplastina</taxon>
        <taxon>Trypanosomatida</taxon>
        <taxon>Trypanosomatidae</taxon>
        <taxon>Trypanosoma</taxon>
    </lineage>
</organism>
<dbReference type="RefSeq" id="XP_029229987.1">
    <property type="nucleotide sequence ID" value="XM_029369960.1"/>
</dbReference>
<dbReference type="AlphaFoldDB" id="A0A422PYS9"/>
<dbReference type="EMBL" id="MKKU01000128">
    <property type="protein sequence ID" value="RNF22901.1"/>
    <property type="molecule type" value="Genomic_DNA"/>
</dbReference>
<proteinExistence type="predicted"/>
<evidence type="ECO:0000313" key="4">
    <source>
        <dbReference type="Proteomes" id="UP000284403"/>
    </source>
</evidence>
<accession>A0A422PYS9</accession>
<feature type="transmembrane region" description="Helical" evidence="2">
    <location>
        <begin position="23"/>
        <end position="45"/>
    </location>
</feature>
<evidence type="ECO:0000256" key="1">
    <source>
        <dbReference type="SAM" id="MobiDB-lite"/>
    </source>
</evidence>
<name>A0A422PYS9_9TRYP</name>
<dbReference type="Proteomes" id="UP000284403">
    <property type="component" value="Unassembled WGS sequence"/>
</dbReference>
<sequence length="186" mass="20144">MHGARPNIYVDVELRGGELPPGVAAIAAAVLVVLILLVVLVFFVCRSLLKAQYSQPERVLAEPTNTGRFPPSPPAYGNANLWRETFLGIVCDNEKYVHNSEALHAVYAVPLDLRLCDALVNEELLKDRDRLSRAWERRRALNDVFGASVHDVSGGASVAPSPSSRSGQDPCDPGGRAADAAFQDKI</sequence>
<dbReference type="GeneID" id="40316649"/>
<keyword evidence="2" id="KW-1133">Transmembrane helix</keyword>
<keyword evidence="2" id="KW-0472">Membrane</keyword>
<keyword evidence="4" id="KW-1185">Reference proteome</keyword>
<dbReference type="OrthoDB" id="242469at2759"/>
<keyword evidence="2" id="KW-0812">Transmembrane</keyword>
<protein>
    <submittedName>
        <fullName evidence="3">Uncharacterized protein</fullName>
    </submittedName>
</protein>
<evidence type="ECO:0000313" key="3">
    <source>
        <dbReference type="EMBL" id="RNF22901.1"/>
    </source>
</evidence>
<comment type="caution">
    <text evidence="3">The sequence shown here is derived from an EMBL/GenBank/DDBJ whole genome shotgun (WGS) entry which is preliminary data.</text>
</comment>
<gene>
    <name evidence="3" type="ORF">Tco025E_03038</name>
</gene>
<reference evidence="3 4" key="1">
    <citation type="journal article" date="2018" name="BMC Genomics">
        <title>Genomic comparison of Trypanosoma conorhini and Trypanosoma rangeli to Trypanosoma cruzi strains of high and low virulence.</title>
        <authorList>
            <person name="Bradwell K.R."/>
            <person name="Koparde V.N."/>
            <person name="Matveyev A.V."/>
            <person name="Serrano M.G."/>
            <person name="Alves J.M."/>
            <person name="Parikh H."/>
            <person name="Huang B."/>
            <person name="Lee V."/>
            <person name="Espinosa-Alvarez O."/>
            <person name="Ortiz P.A."/>
            <person name="Costa-Martins A.G."/>
            <person name="Teixeira M.M."/>
            <person name="Buck G.A."/>
        </authorList>
    </citation>
    <scope>NUCLEOTIDE SEQUENCE [LARGE SCALE GENOMIC DNA]</scope>
    <source>
        <strain evidence="3 4">025E</strain>
    </source>
</reference>
<evidence type="ECO:0000256" key="2">
    <source>
        <dbReference type="SAM" id="Phobius"/>
    </source>
</evidence>
<feature type="region of interest" description="Disordered" evidence="1">
    <location>
        <begin position="150"/>
        <end position="186"/>
    </location>
</feature>
<feature type="compositionally biased region" description="Low complexity" evidence="1">
    <location>
        <begin position="152"/>
        <end position="164"/>
    </location>
</feature>